<feature type="compositionally biased region" description="Basic and acidic residues" evidence="1">
    <location>
        <begin position="105"/>
        <end position="119"/>
    </location>
</feature>
<feature type="compositionally biased region" description="Acidic residues" evidence="1">
    <location>
        <begin position="82"/>
        <end position="104"/>
    </location>
</feature>
<gene>
    <name evidence="2" type="ORF">BD410DRAFT_787715</name>
</gene>
<accession>A0A4Y7Q5H2</accession>
<dbReference type="VEuPathDB" id="FungiDB:BD410DRAFT_787715"/>
<keyword evidence="3" id="KW-1185">Reference proteome</keyword>
<reference evidence="2 3" key="1">
    <citation type="submission" date="2018-06" db="EMBL/GenBank/DDBJ databases">
        <title>A transcriptomic atlas of mushroom development highlights an independent origin of complex multicellularity.</title>
        <authorList>
            <consortium name="DOE Joint Genome Institute"/>
            <person name="Krizsan K."/>
            <person name="Almasi E."/>
            <person name="Merenyi Z."/>
            <person name="Sahu N."/>
            <person name="Viragh M."/>
            <person name="Koszo T."/>
            <person name="Mondo S."/>
            <person name="Kiss B."/>
            <person name="Balint B."/>
            <person name="Kues U."/>
            <person name="Barry K."/>
            <person name="Hegedus J.C."/>
            <person name="Henrissat B."/>
            <person name="Johnson J."/>
            <person name="Lipzen A."/>
            <person name="Ohm R."/>
            <person name="Nagy I."/>
            <person name="Pangilinan J."/>
            <person name="Yan J."/>
            <person name="Xiong Y."/>
            <person name="Grigoriev I.V."/>
            <person name="Hibbett D.S."/>
            <person name="Nagy L.G."/>
        </authorList>
    </citation>
    <scope>NUCLEOTIDE SEQUENCE [LARGE SCALE GENOMIC DNA]</scope>
    <source>
        <strain evidence="2 3">SZMC22713</strain>
    </source>
</reference>
<dbReference type="Proteomes" id="UP000294933">
    <property type="component" value="Unassembled WGS sequence"/>
</dbReference>
<name>A0A4Y7Q5H2_9AGAM</name>
<dbReference type="AlphaFoldDB" id="A0A4Y7Q5H2"/>
<evidence type="ECO:0000256" key="1">
    <source>
        <dbReference type="SAM" id="MobiDB-lite"/>
    </source>
</evidence>
<protein>
    <submittedName>
        <fullName evidence="2">Uncharacterized protein</fullName>
    </submittedName>
</protein>
<dbReference type="EMBL" id="ML170172">
    <property type="protein sequence ID" value="TDL22907.1"/>
    <property type="molecule type" value="Genomic_DNA"/>
</dbReference>
<sequence length="128" mass="14528">IVENIYKDWSPIKQEYVACEGYKVWLGIPDTFVLPTDKENQRFSEFHNNCQREVHRQGFKSGPGDRALCGWTIKEADAFADDDSEICWSDEEECDEEGEDGGDNEDTKDIKAGDTEKNEGIASGKKKE</sequence>
<evidence type="ECO:0000313" key="3">
    <source>
        <dbReference type="Proteomes" id="UP000294933"/>
    </source>
</evidence>
<feature type="region of interest" description="Disordered" evidence="1">
    <location>
        <begin position="82"/>
        <end position="128"/>
    </location>
</feature>
<proteinExistence type="predicted"/>
<feature type="non-terminal residue" evidence="2">
    <location>
        <position position="1"/>
    </location>
</feature>
<organism evidence="2 3">
    <name type="scientific">Rickenella mellea</name>
    <dbReference type="NCBI Taxonomy" id="50990"/>
    <lineage>
        <taxon>Eukaryota</taxon>
        <taxon>Fungi</taxon>
        <taxon>Dikarya</taxon>
        <taxon>Basidiomycota</taxon>
        <taxon>Agaricomycotina</taxon>
        <taxon>Agaricomycetes</taxon>
        <taxon>Hymenochaetales</taxon>
        <taxon>Rickenellaceae</taxon>
        <taxon>Rickenella</taxon>
    </lineage>
</organism>
<evidence type="ECO:0000313" key="2">
    <source>
        <dbReference type="EMBL" id="TDL22907.1"/>
    </source>
</evidence>